<dbReference type="EMBL" id="QLNQ01000030">
    <property type="protein sequence ID" value="RCK54460.1"/>
    <property type="molecule type" value="Genomic_DNA"/>
</dbReference>
<dbReference type="Proteomes" id="UP000253472">
    <property type="component" value="Unassembled WGS sequence"/>
</dbReference>
<dbReference type="Pfam" id="PF01370">
    <property type="entry name" value="Epimerase"/>
    <property type="match status" value="1"/>
</dbReference>
<keyword evidence="1" id="KW-0560">Oxidoreductase</keyword>
<evidence type="ECO:0000313" key="4">
    <source>
        <dbReference type="EMBL" id="RCK54460.1"/>
    </source>
</evidence>
<dbReference type="GO" id="GO:0016616">
    <property type="term" value="F:oxidoreductase activity, acting on the CH-OH group of donors, NAD or NADP as acceptor"/>
    <property type="evidence" value="ECO:0007669"/>
    <property type="project" value="TreeGrafter"/>
</dbReference>
<reference evidence="4 5" key="1">
    <citation type="submission" date="2018-06" db="EMBL/GenBank/DDBJ databases">
        <title>Whole genome sequencing of Candida tropicalis (genome annotated by CSBL at Korea University).</title>
        <authorList>
            <person name="Ahn J."/>
        </authorList>
    </citation>
    <scope>NUCLEOTIDE SEQUENCE [LARGE SCALE GENOMIC DNA]</scope>
    <source>
        <strain evidence="4 5">ATCC 20962</strain>
    </source>
</reference>
<dbReference type="SUPFAM" id="SSF51735">
    <property type="entry name" value="NAD(P)-binding Rossmann-fold domains"/>
    <property type="match status" value="1"/>
</dbReference>
<evidence type="ECO:0000256" key="2">
    <source>
        <dbReference type="ARBA" id="ARBA00023445"/>
    </source>
</evidence>
<sequence>MSPIMTTTVFVSGASGFIAQELVKQLIQRNYKVVGSVRSQAKGESIQSNLRAANLPAANFQFEIVPDISSPGAFDEALRRHPEVTVFLHTASPFHFKAKDVENELLIPAINGTKNALTAIQAHAPQVKRVVVTSSVVAVGKYGKYASPDDKFNESSWNPIDYKTSKRNPFYGYFGSKTFAERAAWEYVKDSKPNFALSVVNPGMVLGPQAFPITTARELNTSSEEINALLRLKPGAKVNMLEGTFIDVRDVATAHIVAFEKEESKGKRLLLVEEMYNGQGLLNVINKNFPELNLPKGDPSTANIESPDKWNSDETKKILGFEYIGLERSVVDSVKQILASRGTTSKL</sequence>
<dbReference type="PANTHER" id="PTHR10366:SF564">
    <property type="entry name" value="STEROL-4-ALPHA-CARBOXYLATE 3-DEHYDROGENASE, DECARBOXYLATING"/>
    <property type="match status" value="1"/>
</dbReference>
<evidence type="ECO:0000259" key="3">
    <source>
        <dbReference type="Pfam" id="PF01370"/>
    </source>
</evidence>
<gene>
    <name evidence="4" type="primary">GRP2_14</name>
    <name evidence="4" type="ORF">Cantr_04409</name>
</gene>
<comment type="similarity">
    <text evidence="2">Belongs to the NAD(P)-dependent epimerase/dehydratase family. Dihydroflavonol-4-reductase subfamily.</text>
</comment>
<dbReference type="InterPro" id="IPR001509">
    <property type="entry name" value="Epimerase_deHydtase"/>
</dbReference>
<accession>A0A367XMR0</accession>
<evidence type="ECO:0000256" key="1">
    <source>
        <dbReference type="ARBA" id="ARBA00023002"/>
    </source>
</evidence>
<dbReference type="FunFam" id="3.40.50.720:FF:000191">
    <property type="entry name" value="Methylglyoxal reductase (NADPH-dependent)"/>
    <property type="match status" value="1"/>
</dbReference>
<name>A0A367XMR0_9ASCO</name>
<comment type="caution">
    <text evidence="4">The sequence shown here is derived from an EMBL/GenBank/DDBJ whole genome shotgun (WGS) entry which is preliminary data.</text>
</comment>
<organism evidence="4 5">
    <name type="scientific">Candida viswanathii</name>
    <dbReference type="NCBI Taxonomy" id="5486"/>
    <lineage>
        <taxon>Eukaryota</taxon>
        <taxon>Fungi</taxon>
        <taxon>Dikarya</taxon>
        <taxon>Ascomycota</taxon>
        <taxon>Saccharomycotina</taxon>
        <taxon>Pichiomycetes</taxon>
        <taxon>Debaryomycetaceae</taxon>
        <taxon>Candida/Lodderomyces clade</taxon>
        <taxon>Candida</taxon>
    </lineage>
</organism>
<dbReference type="STRING" id="5486.A0A367XMR0"/>
<keyword evidence="5" id="KW-1185">Reference proteome</keyword>
<proteinExistence type="inferred from homology"/>
<feature type="domain" description="NAD-dependent epimerase/dehydratase" evidence="3">
    <location>
        <begin position="9"/>
        <end position="265"/>
    </location>
</feature>
<dbReference type="Gene3D" id="3.40.50.720">
    <property type="entry name" value="NAD(P)-binding Rossmann-like Domain"/>
    <property type="match status" value="1"/>
</dbReference>
<protein>
    <submittedName>
        <fullName evidence="4">Putative NADPH-dependent methylglyoxal reductase GRP2</fullName>
    </submittedName>
</protein>
<dbReference type="InterPro" id="IPR050425">
    <property type="entry name" value="NAD(P)_dehydrat-like"/>
</dbReference>
<dbReference type="OrthoDB" id="2735536at2759"/>
<dbReference type="AlphaFoldDB" id="A0A367XMR0"/>
<dbReference type="PANTHER" id="PTHR10366">
    <property type="entry name" value="NAD DEPENDENT EPIMERASE/DEHYDRATASE"/>
    <property type="match status" value="1"/>
</dbReference>
<evidence type="ECO:0000313" key="5">
    <source>
        <dbReference type="Proteomes" id="UP000253472"/>
    </source>
</evidence>
<dbReference type="InterPro" id="IPR036291">
    <property type="entry name" value="NAD(P)-bd_dom_sf"/>
</dbReference>